<gene>
    <name evidence="2" type="ORF">SAMN04489746_0349</name>
</gene>
<dbReference type="AlphaFoldDB" id="A0AB38A5X7"/>
<proteinExistence type="predicted"/>
<name>A0AB38A5X7_9ACTN</name>
<dbReference type="Gene3D" id="3.40.50.1970">
    <property type="match status" value="1"/>
</dbReference>
<sequence>MSQEEAQQSVIRQSITLPGGSCDMRIGRDALYNMGRELRLLVGKPRKAALICGADVSDALAEELRRQLADGGFVAVQANLPDQDDITTIDLAHELYIFLSNEGLTADDVLIFAGNEQLAGLASYSANAWCAGVEYAFVPTTALAAVQGITTPPALRATPGAFPVIATKARPRMAFCDLTYMELYEQDQFQTMLAYAVSTAVCDNTDAFGRLASRANKIMEHDEQTIVDQLVDTVKCRGRIEASTSLAIRQSNSYGFIFEAALDRLFEGIPRALKIAEGLRVNARLAVGLGEADMDLMYSQDGLLDSLGIGQIACDVQAQELIGALKAVCFARTNRFLLPLPLAFGRVRYTAVPDELLNEHIQAWCMLHKQLLEAHQATN</sequence>
<dbReference type="RefSeq" id="WP_002563472.1">
    <property type="nucleotide sequence ID" value="NZ_CALJSN010000006.1"/>
</dbReference>
<reference evidence="2 3" key="1">
    <citation type="submission" date="2016-10" db="EMBL/GenBank/DDBJ databases">
        <authorList>
            <person name="Varghese N."/>
            <person name="Submissions S."/>
        </authorList>
    </citation>
    <scope>NUCLEOTIDE SEQUENCE [LARGE SCALE GENOMIC DNA]</scope>
    <source>
        <strain evidence="2 3">DSM 20586</strain>
    </source>
</reference>
<dbReference type="EMBL" id="FNSH01000001">
    <property type="protein sequence ID" value="SEB47775.1"/>
    <property type="molecule type" value="Genomic_DNA"/>
</dbReference>
<evidence type="ECO:0000313" key="2">
    <source>
        <dbReference type="EMBL" id="SEB47775.1"/>
    </source>
</evidence>
<protein>
    <submittedName>
        <fullName evidence="2">3-dehydroquinate synthetase</fullName>
    </submittedName>
</protein>
<comment type="caution">
    <text evidence="2">The sequence shown here is derived from an EMBL/GenBank/DDBJ whole genome shotgun (WGS) entry which is preliminary data.</text>
</comment>
<organism evidence="2 3">
    <name type="scientific">Atopobium minutum</name>
    <dbReference type="NCBI Taxonomy" id="1381"/>
    <lineage>
        <taxon>Bacteria</taxon>
        <taxon>Bacillati</taxon>
        <taxon>Actinomycetota</taxon>
        <taxon>Coriobacteriia</taxon>
        <taxon>Coriobacteriales</taxon>
        <taxon>Atopobiaceae</taxon>
        <taxon>Atopobium</taxon>
    </lineage>
</organism>
<dbReference type="Proteomes" id="UP000183687">
    <property type="component" value="Unassembled WGS sequence"/>
</dbReference>
<dbReference type="InterPro" id="IPR030960">
    <property type="entry name" value="DHQS/DOIS_N"/>
</dbReference>
<accession>A0AB38A5X7</accession>
<feature type="domain" description="3-dehydroquinate synthase N-terminal" evidence="1">
    <location>
        <begin position="79"/>
        <end position="189"/>
    </location>
</feature>
<dbReference type="SUPFAM" id="SSF56796">
    <property type="entry name" value="Dehydroquinate synthase-like"/>
    <property type="match status" value="1"/>
</dbReference>
<evidence type="ECO:0000259" key="1">
    <source>
        <dbReference type="Pfam" id="PF01761"/>
    </source>
</evidence>
<dbReference type="Pfam" id="PF01761">
    <property type="entry name" value="DHQ_synthase"/>
    <property type="match status" value="1"/>
</dbReference>
<evidence type="ECO:0000313" key="3">
    <source>
        <dbReference type="Proteomes" id="UP000183687"/>
    </source>
</evidence>